<evidence type="ECO:0000313" key="2">
    <source>
        <dbReference type="EMBL" id="TGZ55423.1"/>
    </source>
</evidence>
<feature type="region of interest" description="Disordered" evidence="1">
    <location>
        <begin position="270"/>
        <end position="294"/>
    </location>
</feature>
<evidence type="ECO:0000313" key="3">
    <source>
        <dbReference type="Proteomes" id="UP000310200"/>
    </source>
</evidence>
<organism evidence="2 3">
    <name type="scientific">Temnothorax longispinosus</name>
    <dbReference type="NCBI Taxonomy" id="300112"/>
    <lineage>
        <taxon>Eukaryota</taxon>
        <taxon>Metazoa</taxon>
        <taxon>Ecdysozoa</taxon>
        <taxon>Arthropoda</taxon>
        <taxon>Hexapoda</taxon>
        <taxon>Insecta</taxon>
        <taxon>Pterygota</taxon>
        <taxon>Neoptera</taxon>
        <taxon>Endopterygota</taxon>
        <taxon>Hymenoptera</taxon>
        <taxon>Apocrita</taxon>
        <taxon>Aculeata</taxon>
        <taxon>Formicoidea</taxon>
        <taxon>Formicidae</taxon>
        <taxon>Myrmicinae</taxon>
        <taxon>Temnothorax</taxon>
    </lineage>
</organism>
<comment type="caution">
    <text evidence="2">The sequence shown here is derived from an EMBL/GenBank/DDBJ whole genome shotgun (WGS) entry which is preliminary data.</text>
</comment>
<dbReference type="AlphaFoldDB" id="A0A4S2KYU2"/>
<dbReference type="Proteomes" id="UP000310200">
    <property type="component" value="Unassembled WGS sequence"/>
</dbReference>
<reference evidence="2 3" key="1">
    <citation type="journal article" date="2019" name="Philos. Trans. R. Soc. Lond., B, Biol. Sci.">
        <title>Ant behaviour and brain gene expression of defending hosts depend on the ecological success of the intruding social parasite.</title>
        <authorList>
            <person name="Kaur R."/>
            <person name="Stoldt M."/>
            <person name="Jongepier E."/>
            <person name="Feldmeyer B."/>
            <person name="Menzel F."/>
            <person name="Bornberg-Bauer E."/>
            <person name="Foitzik S."/>
        </authorList>
    </citation>
    <scope>NUCLEOTIDE SEQUENCE [LARGE SCALE GENOMIC DNA]</scope>
    <source>
        <tissue evidence="2">Whole body</tissue>
    </source>
</reference>
<sequence>MVFLNSSSSRSYEYAVFGPAAATFFIRPLSSVPSGSCDGVLYEILRTLTRIDRLKGKRALESVASLQSSWRIYNRPPFFKSVIRHDSSDTLMRSIPTQYRRFRTLFWGCVCRVQECLKAAACATSLHRGHGGEIEGCSAANTGQNRMRVEYVIRGIFGALVRGRGIRGDARGADGGWRTPTGGRRTGEGNEPRQLISPGFHNALANERPFNGGRCCHRPNRADDAKAQSHCQPIVRLSSLTSSVMRSSLFSTVATTMAGGMANVMRYAGATETGGKREKQREKRGPPTMSNIAGLFHPWEREPERGGWLTGVEAGGGWKRERAARGCNGGRSTDPSASLHPRLSATLIFLHGPRSIIPRHIRPLSSPFPSCFLSASETELLYPPRSVSAAGEQGAAFRLRRHPCRRALLIALSEFITEALVRGLPEFRY</sequence>
<feature type="compositionally biased region" description="Basic and acidic residues" evidence="1">
    <location>
        <begin position="274"/>
        <end position="285"/>
    </location>
</feature>
<gene>
    <name evidence="2" type="ORF">DBV15_08564</name>
</gene>
<dbReference type="EMBL" id="QBLH01000464">
    <property type="protein sequence ID" value="TGZ55423.1"/>
    <property type="molecule type" value="Genomic_DNA"/>
</dbReference>
<feature type="region of interest" description="Disordered" evidence="1">
    <location>
        <begin position="171"/>
        <end position="194"/>
    </location>
</feature>
<name>A0A4S2KYU2_9HYME</name>
<protein>
    <submittedName>
        <fullName evidence="2">Uncharacterized protein</fullName>
    </submittedName>
</protein>
<evidence type="ECO:0000256" key="1">
    <source>
        <dbReference type="SAM" id="MobiDB-lite"/>
    </source>
</evidence>
<proteinExistence type="predicted"/>
<keyword evidence="3" id="KW-1185">Reference proteome</keyword>
<accession>A0A4S2KYU2</accession>